<dbReference type="SUPFAM" id="SSF109635">
    <property type="entry name" value="DnaK suppressor protein DksA, alpha-hairpin domain"/>
    <property type="match status" value="1"/>
</dbReference>
<dbReference type="EMBL" id="BMHB01000001">
    <property type="protein sequence ID" value="GGI09903.1"/>
    <property type="molecule type" value="Genomic_DNA"/>
</dbReference>
<proteinExistence type="predicted"/>
<evidence type="ECO:0000313" key="6">
    <source>
        <dbReference type="EMBL" id="GGI09903.1"/>
    </source>
</evidence>
<gene>
    <name evidence="6" type="ORF">GCM10007380_00110</name>
</gene>
<reference evidence="7" key="1">
    <citation type="journal article" date="2019" name="Int. J. Syst. Evol. Microbiol.">
        <title>The Global Catalogue of Microorganisms (GCM) 10K type strain sequencing project: providing services to taxonomists for standard genome sequencing and annotation.</title>
        <authorList>
            <consortium name="The Broad Institute Genomics Platform"/>
            <consortium name="The Broad Institute Genome Sequencing Center for Infectious Disease"/>
            <person name="Wu L."/>
            <person name="Ma J."/>
        </authorList>
    </citation>
    <scope>NUCLEOTIDE SEQUENCE [LARGE SCALE GENOMIC DNA]</scope>
    <source>
        <strain evidence="7">CGMCC 1.14993</strain>
    </source>
</reference>
<keyword evidence="3" id="KW-0862">Zinc</keyword>
<keyword evidence="2" id="KW-0863">Zinc-finger</keyword>
<dbReference type="OrthoDB" id="9811543at2"/>
<name>A0A8J3EVK1_9BACI</name>
<evidence type="ECO:0000259" key="5">
    <source>
        <dbReference type="Pfam" id="PF01258"/>
    </source>
</evidence>
<organism evidence="6 7">
    <name type="scientific">Gottfriedia solisilvae</name>
    <dbReference type="NCBI Taxonomy" id="1516104"/>
    <lineage>
        <taxon>Bacteria</taxon>
        <taxon>Bacillati</taxon>
        <taxon>Bacillota</taxon>
        <taxon>Bacilli</taxon>
        <taxon>Bacillales</taxon>
        <taxon>Bacillaceae</taxon>
        <taxon>Gottfriedia</taxon>
    </lineage>
</organism>
<dbReference type="InterPro" id="IPR000962">
    <property type="entry name" value="Znf_DskA_TraR"/>
</dbReference>
<dbReference type="PANTHER" id="PTHR33823">
    <property type="entry name" value="RNA POLYMERASE-BINDING TRANSCRIPTION FACTOR DKSA-RELATED"/>
    <property type="match status" value="1"/>
</dbReference>
<dbReference type="RefSeq" id="WP_088002458.1">
    <property type="nucleotide sequence ID" value="NZ_BMHB01000001.1"/>
</dbReference>
<sequence>MLSQTQLQTLKSNLLEQKKHIQERLEDPAFTPYSLRDSVDELSLADNHPGDLGTELFEREKDIALHEHLRNELVDVDAALQKIENGTYGICEVSGEEIPFDRLEALPTAKTMIEHAHDQHISSSNREYDRPIEEEVLTPPFARDKKDRSMMFDAEDSLQAVERYGSSQTPSDFEFNNIQEYDDTYTESYENVGYVEEFENFIGTDIYGNNRTVYPTKKHEQYERELDDYEEQALNGELDSIDAKDIDKY</sequence>
<feature type="domain" description="Zinc finger DksA/TraR C4-type" evidence="5">
    <location>
        <begin position="86"/>
        <end position="110"/>
    </location>
</feature>
<dbReference type="Pfam" id="PF01258">
    <property type="entry name" value="zf-dskA_traR"/>
    <property type="match status" value="1"/>
</dbReference>
<feature type="zinc finger region" description="dksA C4-type" evidence="4">
    <location>
        <begin position="91"/>
        <end position="115"/>
    </location>
</feature>
<dbReference type="AlphaFoldDB" id="A0A8J3EVK1"/>
<dbReference type="PANTHER" id="PTHR33823:SF4">
    <property type="entry name" value="GENERAL STRESS PROTEIN 16O"/>
    <property type="match status" value="1"/>
</dbReference>
<dbReference type="PROSITE" id="PS51128">
    <property type="entry name" value="ZF_DKSA_2"/>
    <property type="match status" value="1"/>
</dbReference>
<keyword evidence="1" id="KW-0479">Metal-binding</keyword>
<evidence type="ECO:0000256" key="2">
    <source>
        <dbReference type="ARBA" id="ARBA00022771"/>
    </source>
</evidence>
<evidence type="ECO:0000313" key="7">
    <source>
        <dbReference type="Proteomes" id="UP000626244"/>
    </source>
</evidence>
<evidence type="ECO:0000256" key="1">
    <source>
        <dbReference type="ARBA" id="ARBA00022723"/>
    </source>
</evidence>
<dbReference type="InterPro" id="IPR037187">
    <property type="entry name" value="DnaK_N"/>
</dbReference>
<evidence type="ECO:0000256" key="4">
    <source>
        <dbReference type="PROSITE-ProRule" id="PRU00510"/>
    </source>
</evidence>
<dbReference type="NCBIfam" id="TIGR02890">
    <property type="entry name" value="bacill_yteA"/>
    <property type="match status" value="1"/>
</dbReference>
<keyword evidence="7" id="KW-1185">Reference proteome</keyword>
<dbReference type="Proteomes" id="UP000626244">
    <property type="component" value="Unassembled WGS sequence"/>
</dbReference>
<evidence type="ECO:0000256" key="3">
    <source>
        <dbReference type="ARBA" id="ARBA00022833"/>
    </source>
</evidence>
<dbReference type="Gene3D" id="1.20.120.910">
    <property type="entry name" value="DksA, coiled-coil domain"/>
    <property type="match status" value="1"/>
</dbReference>
<comment type="caution">
    <text evidence="6">The sequence shown here is derived from an EMBL/GenBank/DDBJ whole genome shotgun (WGS) entry which is preliminary data.</text>
</comment>
<dbReference type="GO" id="GO:0008270">
    <property type="term" value="F:zinc ion binding"/>
    <property type="evidence" value="ECO:0007669"/>
    <property type="project" value="UniProtKB-KW"/>
</dbReference>
<protein>
    <recommendedName>
        <fullName evidence="5">Zinc finger DksA/TraR C4-type domain-containing protein</fullName>
    </recommendedName>
</protein>
<accession>A0A8J3EVK1</accession>
<dbReference type="InterPro" id="IPR014240">
    <property type="entry name" value="YteA"/>
</dbReference>